<accession>A0AAE0BIR6</accession>
<name>A0AAE0BIR6_9CHLO</name>
<gene>
    <name evidence="1" type="ORF">CYMTET_53131</name>
</gene>
<dbReference type="EMBL" id="LGRX02034871">
    <property type="protein sequence ID" value="KAK3236745.1"/>
    <property type="molecule type" value="Genomic_DNA"/>
</dbReference>
<sequence length="283" mass="31730">MSFFSSVAELSGSLYSSMAEQARELNHTMGADQLTIGDDDLYLEDEELQEVMRSVAAFRTNMKELITSSRSLAVNLRGVHKAHQRYDECLECSKMFKPIESEGVDIAKSMEQISAMLSSEEERSPETPVGIAEIYADLSADVEKSFSATVETLSSSYQAAKLTYLHNKRQLIERNKEGVFDKKTQEYNETMTASHEEWRNLSLNLKGAAERWLRDSTHKVTVAQGKADVILAYNSLTDAIRALFPQTNNATEVQDDEDVLSTSIQKAMANLETKAAHSRLQLR</sequence>
<reference evidence="1 2" key="1">
    <citation type="journal article" date="2015" name="Genome Biol. Evol.">
        <title>Comparative Genomics of a Bacterivorous Green Alga Reveals Evolutionary Causalities and Consequences of Phago-Mixotrophic Mode of Nutrition.</title>
        <authorList>
            <person name="Burns J.A."/>
            <person name="Paasch A."/>
            <person name="Narechania A."/>
            <person name="Kim E."/>
        </authorList>
    </citation>
    <scope>NUCLEOTIDE SEQUENCE [LARGE SCALE GENOMIC DNA]</scope>
    <source>
        <strain evidence="1 2">PLY_AMNH</strain>
    </source>
</reference>
<organism evidence="1 2">
    <name type="scientific">Cymbomonas tetramitiformis</name>
    <dbReference type="NCBI Taxonomy" id="36881"/>
    <lineage>
        <taxon>Eukaryota</taxon>
        <taxon>Viridiplantae</taxon>
        <taxon>Chlorophyta</taxon>
        <taxon>Pyramimonadophyceae</taxon>
        <taxon>Pyramimonadales</taxon>
        <taxon>Pyramimonadaceae</taxon>
        <taxon>Cymbomonas</taxon>
    </lineage>
</organism>
<dbReference type="Proteomes" id="UP001190700">
    <property type="component" value="Unassembled WGS sequence"/>
</dbReference>
<evidence type="ECO:0000313" key="1">
    <source>
        <dbReference type="EMBL" id="KAK3236745.1"/>
    </source>
</evidence>
<dbReference type="AlphaFoldDB" id="A0AAE0BIR6"/>
<proteinExistence type="predicted"/>
<evidence type="ECO:0000313" key="2">
    <source>
        <dbReference type="Proteomes" id="UP001190700"/>
    </source>
</evidence>
<protein>
    <submittedName>
        <fullName evidence="1">Uncharacterized protein</fullName>
    </submittedName>
</protein>
<comment type="caution">
    <text evidence="1">The sequence shown here is derived from an EMBL/GenBank/DDBJ whole genome shotgun (WGS) entry which is preliminary data.</text>
</comment>
<keyword evidence="2" id="KW-1185">Reference proteome</keyword>